<gene>
    <name evidence="1" type="ORF">SAMN05192558_110280</name>
</gene>
<dbReference type="STRING" id="504798.SAMN05421871_110280"/>
<name>A0A1H0TYR7_9PSEU</name>
<dbReference type="Pfam" id="PF03640">
    <property type="entry name" value="Lipoprotein_15"/>
    <property type="match status" value="2"/>
</dbReference>
<dbReference type="InterPro" id="IPR005297">
    <property type="entry name" value="Lipoprotein_repeat"/>
</dbReference>
<evidence type="ECO:0000313" key="1">
    <source>
        <dbReference type="EMBL" id="SDP59083.1"/>
    </source>
</evidence>
<sequence length="168" mass="17713">MKAVMLVGLAFAVAGCHGGDEAKPKERRGHHVELVAAQPRPAGLQLVRGFNSGPIVVDGNGRTVYGFVRDKTSPARSACTGKCAETWRPVPFTEDLKITDLDQSMVGSVDRPGGPKQATLAGRPLYTFAGDSMPGEMTGRDAEWFVVGATGGKAEITTVLEDSSAVNR</sequence>
<dbReference type="PROSITE" id="PS51257">
    <property type="entry name" value="PROKAR_LIPOPROTEIN"/>
    <property type="match status" value="1"/>
</dbReference>
<accession>A0A1H0TYR7</accession>
<dbReference type="Proteomes" id="UP000199651">
    <property type="component" value="Unassembled WGS sequence"/>
</dbReference>
<dbReference type="GO" id="GO:0043448">
    <property type="term" value="P:alkane catabolic process"/>
    <property type="evidence" value="ECO:0007669"/>
    <property type="project" value="TreeGrafter"/>
</dbReference>
<organism evidence="1 2">
    <name type="scientific">Actinokineospora alba</name>
    <dbReference type="NCBI Taxonomy" id="504798"/>
    <lineage>
        <taxon>Bacteria</taxon>
        <taxon>Bacillati</taxon>
        <taxon>Actinomycetota</taxon>
        <taxon>Actinomycetes</taxon>
        <taxon>Pseudonocardiales</taxon>
        <taxon>Pseudonocardiaceae</taxon>
        <taxon>Actinokineospora</taxon>
    </lineage>
</organism>
<protein>
    <submittedName>
        <fullName evidence="1">Predicted lipoprotein with conserved Yx(FWY)xxD motif</fullName>
    </submittedName>
</protein>
<keyword evidence="2" id="KW-1185">Reference proteome</keyword>
<dbReference type="RefSeq" id="WP_166658189.1">
    <property type="nucleotide sequence ID" value="NZ_FNDV01000010.1"/>
</dbReference>
<keyword evidence="1" id="KW-0449">Lipoprotein</keyword>
<dbReference type="PANTHER" id="PTHR39335:SF1">
    <property type="entry name" value="BLL4220 PROTEIN"/>
    <property type="match status" value="1"/>
</dbReference>
<dbReference type="EMBL" id="FNJB01000010">
    <property type="protein sequence ID" value="SDP59083.1"/>
    <property type="molecule type" value="Genomic_DNA"/>
</dbReference>
<reference evidence="2" key="1">
    <citation type="submission" date="2016-10" db="EMBL/GenBank/DDBJ databases">
        <authorList>
            <person name="Varghese N."/>
            <person name="Submissions S."/>
        </authorList>
    </citation>
    <scope>NUCLEOTIDE SEQUENCE [LARGE SCALE GENOMIC DNA]</scope>
    <source>
        <strain evidence="2">IBRC-M 10655</strain>
    </source>
</reference>
<dbReference type="AlphaFoldDB" id="A0A1H0TYR7"/>
<dbReference type="PANTHER" id="PTHR39335">
    <property type="entry name" value="BLL4220 PROTEIN"/>
    <property type="match status" value="1"/>
</dbReference>
<evidence type="ECO:0000313" key="2">
    <source>
        <dbReference type="Proteomes" id="UP000199651"/>
    </source>
</evidence>
<proteinExistence type="predicted"/>